<organism evidence="2">
    <name type="scientific">marine sediment metagenome</name>
    <dbReference type="NCBI Taxonomy" id="412755"/>
    <lineage>
        <taxon>unclassified sequences</taxon>
        <taxon>metagenomes</taxon>
        <taxon>ecological metagenomes</taxon>
    </lineage>
</organism>
<reference evidence="2" key="1">
    <citation type="journal article" date="2014" name="Front. Microbiol.">
        <title>High frequency of phylogenetically diverse reductive dehalogenase-homologous genes in deep subseafloor sedimentary metagenomes.</title>
        <authorList>
            <person name="Kawai M."/>
            <person name="Futagami T."/>
            <person name="Toyoda A."/>
            <person name="Takaki Y."/>
            <person name="Nishi S."/>
            <person name="Hori S."/>
            <person name="Arai W."/>
            <person name="Tsubouchi T."/>
            <person name="Morono Y."/>
            <person name="Uchiyama I."/>
            <person name="Ito T."/>
            <person name="Fujiyama A."/>
            <person name="Inagaki F."/>
            <person name="Takami H."/>
        </authorList>
    </citation>
    <scope>NUCLEOTIDE SEQUENCE</scope>
    <source>
        <strain evidence="2">Expedition CK06-06</strain>
    </source>
</reference>
<dbReference type="AlphaFoldDB" id="X1P8L7"/>
<name>X1P8L7_9ZZZZ</name>
<proteinExistence type="predicted"/>
<evidence type="ECO:0000256" key="1">
    <source>
        <dbReference type="SAM" id="MobiDB-lite"/>
    </source>
</evidence>
<feature type="non-terminal residue" evidence="2">
    <location>
        <position position="72"/>
    </location>
</feature>
<protein>
    <submittedName>
        <fullName evidence="2">Uncharacterized protein</fullName>
    </submittedName>
</protein>
<gene>
    <name evidence="2" type="ORF">S06H3_40599</name>
</gene>
<accession>X1P8L7</accession>
<comment type="caution">
    <text evidence="2">The sequence shown here is derived from an EMBL/GenBank/DDBJ whole genome shotgun (WGS) entry which is preliminary data.</text>
</comment>
<evidence type="ECO:0000313" key="2">
    <source>
        <dbReference type="EMBL" id="GAI38796.1"/>
    </source>
</evidence>
<feature type="compositionally biased region" description="Basic and acidic residues" evidence="1">
    <location>
        <begin position="9"/>
        <end position="20"/>
    </location>
</feature>
<sequence length="72" mass="8208">MLKPSVVKSAERHGTSRSDAVEKILEHHISNEARPNAPTDTLATNKFFLRLSERITENKNTIDFLARKAEYL</sequence>
<feature type="region of interest" description="Disordered" evidence="1">
    <location>
        <begin position="1"/>
        <end position="20"/>
    </location>
</feature>
<dbReference type="EMBL" id="BARV01024935">
    <property type="protein sequence ID" value="GAI38796.1"/>
    <property type="molecule type" value="Genomic_DNA"/>
</dbReference>